<dbReference type="Gene3D" id="3.30.560.10">
    <property type="entry name" value="Glucose Oxidase, domain 3"/>
    <property type="match status" value="1"/>
</dbReference>
<dbReference type="GO" id="GO:0050660">
    <property type="term" value="F:flavin adenine dinucleotide binding"/>
    <property type="evidence" value="ECO:0007669"/>
    <property type="project" value="InterPro"/>
</dbReference>
<dbReference type="Pfam" id="PF00732">
    <property type="entry name" value="GMC_oxred_N"/>
    <property type="match status" value="1"/>
</dbReference>
<keyword evidence="4" id="KW-0732">Signal</keyword>
<proteinExistence type="inferred from homology"/>
<comment type="similarity">
    <text evidence="1 2">Belongs to the GMC oxidoreductase family.</text>
</comment>
<dbReference type="AlphaFoldDB" id="A0A074WUG9"/>
<organism evidence="7 8">
    <name type="scientific">Aureobasidium namibiae CBS 147.97</name>
    <dbReference type="NCBI Taxonomy" id="1043004"/>
    <lineage>
        <taxon>Eukaryota</taxon>
        <taxon>Fungi</taxon>
        <taxon>Dikarya</taxon>
        <taxon>Ascomycota</taxon>
        <taxon>Pezizomycotina</taxon>
        <taxon>Dothideomycetes</taxon>
        <taxon>Dothideomycetidae</taxon>
        <taxon>Dothideales</taxon>
        <taxon>Saccotheciaceae</taxon>
        <taxon>Aureobasidium</taxon>
    </lineage>
</organism>
<dbReference type="EMBL" id="KL584703">
    <property type="protein sequence ID" value="KEQ76865.1"/>
    <property type="molecule type" value="Genomic_DNA"/>
</dbReference>
<dbReference type="STRING" id="1043004.A0A074WUG9"/>
<dbReference type="GeneID" id="25414659"/>
<reference evidence="7 8" key="1">
    <citation type="journal article" date="2014" name="BMC Genomics">
        <title>Genome sequencing of four Aureobasidium pullulans varieties: biotechnological potential, stress tolerance, and description of new species.</title>
        <authorList>
            <person name="Gostin Ar C."/>
            <person name="Ohm R.A."/>
            <person name="Kogej T."/>
            <person name="Sonjak S."/>
            <person name="Turk M."/>
            <person name="Zajc J."/>
            <person name="Zalar P."/>
            <person name="Grube M."/>
            <person name="Sun H."/>
            <person name="Han J."/>
            <person name="Sharma A."/>
            <person name="Chiniquy J."/>
            <person name="Ngan C.Y."/>
            <person name="Lipzen A."/>
            <person name="Barry K."/>
            <person name="Grigoriev I.V."/>
            <person name="Gunde-Cimerman N."/>
        </authorList>
    </citation>
    <scope>NUCLEOTIDE SEQUENCE [LARGE SCALE GENOMIC DNA]</scope>
    <source>
        <strain evidence="7 8">CBS 147.97</strain>
    </source>
</reference>
<feature type="region of interest" description="Disordered" evidence="3">
    <location>
        <begin position="684"/>
        <end position="707"/>
    </location>
</feature>
<dbReference type="InterPro" id="IPR012132">
    <property type="entry name" value="GMC_OxRdtase"/>
</dbReference>
<accession>A0A074WUG9</accession>
<evidence type="ECO:0000256" key="3">
    <source>
        <dbReference type="SAM" id="MobiDB-lite"/>
    </source>
</evidence>
<keyword evidence="8" id="KW-1185">Reference proteome</keyword>
<dbReference type="InterPro" id="IPR000172">
    <property type="entry name" value="GMC_OxRdtase_N"/>
</dbReference>
<dbReference type="GO" id="GO:0044550">
    <property type="term" value="P:secondary metabolite biosynthetic process"/>
    <property type="evidence" value="ECO:0007669"/>
    <property type="project" value="TreeGrafter"/>
</dbReference>
<evidence type="ECO:0000259" key="5">
    <source>
        <dbReference type="PROSITE" id="PS00623"/>
    </source>
</evidence>
<feature type="domain" description="Glucose-methanol-choline oxidoreductase N-terminal" evidence="5">
    <location>
        <begin position="114"/>
        <end position="137"/>
    </location>
</feature>
<evidence type="ECO:0000256" key="4">
    <source>
        <dbReference type="SAM" id="SignalP"/>
    </source>
</evidence>
<dbReference type="Proteomes" id="UP000027730">
    <property type="component" value="Unassembled WGS sequence"/>
</dbReference>
<evidence type="ECO:0000256" key="2">
    <source>
        <dbReference type="RuleBase" id="RU003968"/>
    </source>
</evidence>
<sequence length="828" mass="88618">MSRYPLLATTGLLVTQAIAGGLNVPLPDNNLFDYIVVGGGPAGLTVANRLSENANVQVLLLEAGDADNYPESIMIPYYQGAAGSVNGKCGGFNWCDQTVAQTYLDGGSRTIPQGKGLGGGTLINAMLWNRGDREDYDIWSQLNDAQNGWDYESLLEFFQRSETFNQQPSEEIATTYGQGYDASQHGEAGPQNVSFPAFQYPASQQFFAALNRMGVPTQPDPAAPTEKGAMYLPQGISQYNQSRADARRARWDTVAGRENFYVSTGQHVRRILFDNGCAAPGSKGARAVGVEVTGGGRNGKTWTAVAAREVILAAGAIRTPQLLELSGIGDRNVLAKAGVQSRINLPGVGSNLQDHMLMHMTQGFNNQSYVYPNIMQNSTINDWARSIYYKNRTGPYTFGPPDGNGFFSLPQISDRAREIAQNASSFSDEEYLADGLDESVIRGYARQRALLIPALNNSRRAVIEFLQDNAGNTQISNQRPFTRGNVHINGTDPFNYPTLDFRYGSNPIDMAVMTDALRFNDELFQQPELQILEPVQKDPPHAASDAQLREFLNRALGTEFHPSCTAAMMPREDGGVVDSNLLVYGTQNIRVVDASIFPIIPSAHLESVIYGVAEKAADLIKKSTETGSVPYLPLDQTQCTTAPVGNAKRAVQAGQPQAYGSATAVYSASSSSYSGSASYSNNSTASYDSSSSAPDLTGSSGSSDDGPIGMVGGFPAVGYPNYNPSSVKGFDILASDRPASIGLPVGAALKWADCLIHGLVVDPLEGLVSTVDHIVEGTGQVLKNTTDTVLDGVGDVLNHTVEATIKSSGLGSGILDGIDAKNERRFVA</sequence>
<dbReference type="SUPFAM" id="SSF54373">
    <property type="entry name" value="FAD-linked reductases, C-terminal domain"/>
    <property type="match status" value="1"/>
</dbReference>
<feature type="chain" id="PRO_5001701741" evidence="4">
    <location>
        <begin position="20"/>
        <end position="828"/>
    </location>
</feature>
<feature type="signal peptide" evidence="4">
    <location>
        <begin position="1"/>
        <end position="19"/>
    </location>
</feature>
<dbReference type="RefSeq" id="XP_013431201.1">
    <property type="nucleotide sequence ID" value="XM_013575747.1"/>
</dbReference>
<dbReference type="PROSITE" id="PS00624">
    <property type="entry name" value="GMC_OXRED_2"/>
    <property type="match status" value="1"/>
</dbReference>
<keyword evidence="2" id="KW-0274">FAD</keyword>
<dbReference type="Gene3D" id="3.50.50.60">
    <property type="entry name" value="FAD/NAD(P)-binding domain"/>
    <property type="match status" value="1"/>
</dbReference>
<dbReference type="OrthoDB" id="269227at2759"/>
<dbReference type="SUPFAM" id="SSF51905">
    <property type="entry name" value="FAD/NAD(P)-binding domain"/>
    <property type="match status" value="1"/>
</dbReference>
<evidence type="ECO:0000313" key="8">
    <source>
        <dbReference type="Proteomes" id="UP000027730"/>
    </source>
</evidence>
<dbReference type="GO" id="GO:0016614">
    <property type="term" value="F:oxidoreductase activity, acting on CH-OH group of donors"/>
    <property type="evidence" value="ECO:0007669"/>
    <property type="project" value="InterPro"/>
</dbReference>
<evidence type="ECO:0000256" key="1">
    <source>
        <dbReference type="ARBA" id="ARBA00010790"/>
    </source>
</evidence>
<evidence type="ECO:0000313" key="7">
    <source>
        <dbReference type="EMBL" id="KEQ76865.1"/>
    </source>
</evidence>
<dbReference type="PROSITE" id="PS00623">
    <property type="entry name" value="GMC_OXRED_1"/>
    <property type="match status" value="1"/>
</dbReference>
<feature type="domain" description="Glucose-methanol-choline oxidoreductase N-terminal" evidence="6">
    <location>
        <begin position="315"/>
        <end position="329"/>
    </location>
</feature>
<evidence type="ECO:0000259" key="6">
    <source>
        <dbReference type="PROSITE" id="PS00624"/>
    </source>
</evidence>
<dbReference type="HOGENOM" id="CLU_002865_6_1_1"/>
<dbReference type="PANTHER" id="PTHR11552:SF115">
    <property type="entry name" value="DEHYDROGENASE XPTC-RELATED"/>
    <property type="match status" value="1"/>
</dbReference>
<gene>
    <name evidence="7" type="ORF">M436DRAFT_69804</name>
</gene>
<protein>
    <submittedName>
        <fullName evidence="7">FAD/NAD(P)-binding domain-containing protein</fullName>
    </submittedName>
</protein>
<dbReference type="Pfam" id="PF05199">
    <property type="entry name" value="GMC_oxred_C"/>
    <property type="match status" value="1"/>
</dbReference>
<dbReference type="InterPro" id="IPR036188">
    <property type="entry name" value="FAD/NAD-bd_sf"/>
</dbReference>
<keyword evidence="2" id="KW-0285">Flavoprotein</keyword>
<feature type="compositionally biased region" description="Low complexity" evidence="3">
    <location>
        <begin position="684"/>
        <end position="706"/>
    </location>
</feature>
<dbReference type="InterPro" id="IPR007867">
    <property type="entry name" value="GMC_OxRtase_C"/>
</dbReference>
<name>A0A074WUG9_9PEZI</name>
<dbReference type="PANTHER" id="PTHR11552">
    <property type="entry name" value="GLUCOSE-METHANOL-CHOLINE GMC OXIDOREDUCTASE"/>
    <property type="match status" value="1"/>
</dbReference>